<dbReference type="AlphaFoldDB" id="A0A3N4Q2J6"/>
<evidence type="ECO:0000259" key="4">
    <source>
        <dbReference type="PROSITE" id="PS50893"/>
    </source>
</evidence>
<gene>
    <name evidence="5" type="ORF">EGT74_00985</name>
</gene>
<comment type="caution">
    <text evidence="5">The sequence shown here is derived from an EMBL/GenBank/DDBJ whole genome shotgun (WGS) entry which is preliminary data.</text>
</comment>
<dbReference type="InterPro" id="IPR013611">
    <property type="entry name" value="Transp-assoc_OB_typ2"/>
</dbReference>
<dbReference type="Gene3D" id="3.40.50.300">
    <property type="entry name" value="P-loop containing nucleotide triphosphate hydrolases"/>
    <property type="match status" value="1"/>
</dbReference>
<keyword evidence="2" id="KW-0547">Nucleotide-binding</keyword>
<dbReference type="GO" id="GO:0005524">
    <property type="term" value="F:ATP binding"/>
    <property type="evidence" value="ECO:0007669"/>
    <property type="project" value="UniProtKB-KW"/>
</dbReference>
<proteinExistence type="predicted"/>
<dbReference type="RefSeq" id="WP_123844606.1">
    <property type="nucleotide sequence ID" value="NZ_RPDH01000001.1"/>
</dbReference>
<dbReference type="GO" id="GO:0022857">
    <property type="term" value="F:transmembrane transporter activity"/>
    <property type="evidence" value="ECO:0007669"/>
    <property type="project" value="InterPro"/>
</dbReference>
<protein>
    <submittedName>
        <fullName evidence="5">ABC transporter ATP-binding protein</fullName>
    </submittedName>
</protein>
<dbReference type="SUPFAM" id="SSF52540">
    <property type="entry name" value="P-loop containing nucleoside triphosphate hydrolases"/>
    <property type="match status" value="1"/>
</dbReference>
<feature type="domain" description="ABC transporter" evidence="4">
    <location>
        <begin position="4"/>
        <end position="231"/>
    </location>
</feature>
<sequence>MHLLTVSGIQKFEGKEQILKGISFKQDRFQNIAIVGESGSGKSTLLRIIAGFTQPDAGEVLFEQQKVKGPNDKLIAGHPAIAYLSQHYELRNNYKMEELLRYANKLPAADAAALYRVCRIDHLLGRKNDQISGGEKQRIALARLLVTAPRLLLLDEPFSNLDLINKSILKSVIRELGERLKITCLLVSHDPQDILPWASEIIVMKDGAIVQKGTPVQVYKHPVNEYAAGLFGKYNQISSGGKMRIVRPEDLRIVRSTPDALMGKVKKVFYLGNAFEIEVMLLNEMVTIRTIDGSIKAGDTVHIALAN</sequence>
<name>A0A3N4Q2J6_9BACT</name>
<evidence type="ECO:0000256" key="1">
    <source>
        <dbReference type="ARBA" id="ARBA00022448"/>
    </source>
</evidence>
<dbReference type="InterPro" id="IPR003593">
    <property type="entry name" value="AAA+_ATPase"/>
</dbReference>
<dbReference type="InterPro" id="IPR003439">
    <property type="entry name" value="ABC_transporter-like_ATP-bd"/>
</dbReference>
<dbReference type="Proteomes" id="UP000278351">
    <property type="component" value="Unassembled WGS sequence"/>
</dbReference>
<dbReference type="InterPro" id="IPR027417">
    <property type="entry name" value="P-loop_NTPase"/>
</dbReference>
<dbReference type="OrthoDB" id="9802264at2"/>
<accession>A0A3N4Q2J6</accession>
<dbReference type="PROSITE" id="PS50893">
    <property type="entry name" value="ABC_TRANSPORTER_2"/>
    <property type="match status" value="1"/>
</dbReference>
<organism evidence="5 6">
    <name type="scientific">Chitinophaga lutea</name>
    <dbReference type="NCBI Taxonomy" id="2488634"/>
    <lineage>
        <taxon>Bacteria</taxon>
        <taxon>Pseudomonadati</taxon>
        <taxon>Bacteroidota</taxon>
        <taxon>Chitinophagia</taxon>
        <taxon>Chitinophagales</taxon>
        <taxon>Chitinophagaceae</taxon>
        <taxon>Chitinophaga</taxon>
    </lineage>
</organism>
<dbReference type="Pfam" id="PF08402">
    <property type="entry name" value="TOBE_2"/>
    <property type="match status" value="1"/>
</dbReference>
<keyword evidence="1" id="KW-0813">Transport</keyword>
<dbReference type="PANTHER" id="PTHR42781:SF4">
    <property type="entry name" value="SPERMIDINE_PUTRESCINE IMPORT ATP-BINDING PROTEIN POTA"/>
    <property type="match status" value="1"/>
</dbReference>
<dbReference type="EMBL" id="RPDH01000001">
    <property type="protein sequence ID" value="RPE14286.1"/>
    <property type="molecule type" value="Genomic_DNA"/>
</dbReference>
<dbReference type="PANTHER" id="PTHR42781">
    <property type="entry name" value="SPERMIDINE/PUTRESCINE IMPORT ATP-BINDING PROTEIN POTA"/>
    <property type="match status" value="1"/>
</dbReference>
<dbReference type="InterPro" id="IPR017871">
    <property type="entry name" value="ABC_transporter-like_CS"/>
</dbReference>
<reference evidence="5 6" key="1">
    <citation type="submission" date="2018-11" db="EMBL/GenBank/DDBJ databases">
        <title>Chitinophaga lutea sp.nov., isolate from arsenic contaminated soil.</title>
        <authorList>
            <person name="Zong Y."/>
        </authorList>
    </citation>
    <scope>NUCLEOTIDE SEQUENCE [LARGE SCALE GENOMIC DNA]</scope>
    <source>
        <strain evidence="5 6">ZY74</strain>
    </source>
</reference>
<dbReference type="PROSITE" id="PS00211">
    <property type="entry name" value="ABC_TRANSPORTER_1"/>
    <property type="match status" value="1"/>
</dbReference>
<evidence type="ECO:0000256" key="2">
    <source>
        <dbReference type="ARBA" id="ARBA00022741"/>
    </source>
</evidence>
<evidence type="ECO:0000313" key="5">
    <source>
        <dbReference type="EMBL" id="RPE14286.1"/>
    </source>
</evidence>
<dbReference type="InterPro" id="IPR008995">
    <property type="entry name" value="Mo/tungstate-bd_C_term_dom"/>
</dbReference>
<dbReference type="SUPFAM" id="SSF50331">
    <property type="entry name" value="MOP-like"/>
    <property type="match status" value="1"/>
</dbReference>
<evidence type="ECO:0000313" key="6">
    <source>
        <dbReference type="Proteomes" id="UP000278351"/>
    </source>
</evidence>
<dbReference type="InterPro" id="IPR050093">
    <property type="entry name" value="ABC_SmlMolc_Importer"/>
</dbReference>
<keyword evidence="3 5" id="KW-0067">ATP-binding</keyword>
<evidence type="ECO:0000256" key="3">
    <source>
        <dbReference type="ARBA" id="ARBA00022840"/>
    </source>
</evidence>
<dbReference type="SMART" id="SM00382">
    <property type="entry name" value="AAA"/>
    <property type="match status" value="1"/>
</dbReference>
<keyword evidence="6" id="KW-1185">Reference proteome</keyword>
<dbReference type="GO" id="GO:0016887">
    <property type="term" value="F:ATP hydrolysis activity"/>
    <property type="evidence" value="ECO:0007669"/>
    <property type="project" value="InterPro"/>
</dbReference>
<dbReference type="Pfam" id="PF00005">
    <property type="entry name" value="ABC_tran"/>
    <property type="match status" value="1"/>
</dbReference>
<dbReference type="GO" id="GO:0043190">
    <property type="term" value="C:ATP-binding cassette (ABC) transporter complex"/>
    <property type="evidence" value="ECO:0007669"/>
    <property type="project" value="InterPro"/>
</dbReference>